<dbReference type="Pfam" id="PF00536">
    <property type="entry name" value="SAM_1"/>
    <property type="match status" value="1"/>
</dbReference>
<dbReference type="Gene3D" id="1.10.150.50">
    <property type="entry name" value="Transcription Factor, Ets-1"/>
    <property type="match status" value="1"/>
</dbReference>
<gene>
    <name evidence="3" type="ORF">KQX54_009466</name>
</gene>
<evidence type="ECO:0000259" key="2">
    <source>
        <dbReference type="PROSITE" id="PS50105"/>
    </source>
</evidence>
<sequence>MEWPQATGHSLGSLDYDTDIHHDQSHTSKDLCSGMTSATMNIQNNVLNMDIFDEKFRLSNIFTTPPDQPENTSLKMSGANKVFKRSSTLILEDSDEYQMSMSCNNLLNSSDDPDPNTSTPEREKQSDRYKILRPPKLTINESIDEDTGIFDTVQCSPVKSPFPSDSPNNSSLGLDDTLLASSFESPPRPALFNQREKKLMNLLGRFGLSHFALLFIEQEVDVDLFLTLTNNDLKEIGIQRKTDRNIILSVIQECNKRLY</sequence>
<reference evidence="3 4" key="1">
    <citation type="journal article" date="2021" name="J. Hered.">
        <title>A chromosome-level genome assembly of the parasitoid wasp, Cotesia glomerata (Hymenoptera: Braconidae).</title>
        <authorList>
            <person name="Pinto B.J."/>
            <person name="Weis J.J."/>
            <person name="Gamble T."/>
            <person name="Ode P.J."/>
            <person name="Paul R."/>
            <person name="Zaspel J.M."/>
        </authorList>
    </citation>
    <scope>NUCLEOTIDE SEQUENCE [LARGE SCALE GENOMIC DNA]</scope>
    <source>
        <strain evidence="3">CgM1</strain>
    </source>
</reference>
<name>A0AAV7I1F1_COTGL</name>
<dbReference type="EMBL" id="JAHXZJ010002609">
    <property type="protein sequence ID" value="KAH0539885.1"/>
    <property type="molecule type" value="Genomic_DNA"/>
</dbReference>
<dbReference type="AlphaFoldDB" id="A0AAV7I1F1"/>
<keyword evidence="4" id="KW-1185">Reference proteome</keyword>
<dbReference type="InterPro" id="IPR013761">
    <property type="entry name" value="SAM/pointed_sf"/>
</dbReference>
<feature type="compositionally biased region" description="Basic and acidic residues" evidence="1">
    <location>
        <begin position="120"/>
        <end position="130"/>
    </location>
</feature>
<evidence type="ECO:0000313" key="3">
    <source>
        <dbReference type="EMBL" id="KAH0539885.1"/>
    </source>
</evidence>
<feature type="region of interest" description="Disordered" evidence="1">
    <location>
        <begin position="103"/>
        <end position="131"/>
    </location>
</feature>
<proteinExistence type="predicted"/>
<organism evidence="3 4">
    <name type="scientific">Cotesia glomerata</name>
    <name type="common">Lepidopteran parasitic wasp</name>
    <name type="synonym">Apanteles glomeratus</name>
    <dbReference type="NCBI Taxonomy" id="32391"/>
    <lineage>
        <taxon>Eukaryota</taxon>
        <taxon>Metazoa</taxon>
        <taxon>Ecdysozoa</taxon>
        <taxon>Arthropoda</taxon>
        <taxon>Hexapoda</taxon>
        <taxon>Insecta</taxon>
        <taxon>Pterygota</taxon>
        <taxon>Neoptera</taxon>
        <taxon>Endopterygota</taxon>
        <taxon>Hymenoptera</taxon>
        <taxon>Apocrita</taxon>
        <taxon>Ichneumonoidea</taxon>
        <taxon>Braconidae</taxon>
        <taxon>Microgastrinae</taxon>
        <taxon>Cotesia</taxon>
    </lineage>
</organism>
<dbReference type="Proteomes" id="UP000826195">
    <property type="component" value="Unassembled WGS sequence"/>
</dbReference>
<accession>A0AAV7I1F1</accession>
<dbReference type="SUPFAM" id="SSF47769">
    <property type="entry name" value="SAM/Pointed domain"/>
    <property type="match status" value="1"/>
</dbReference>
<protein>
    <recommendedName>
        <fullName evidence="2">SAM domain-containing protein</fullName>
    </recommendedName>
</protein>
<evidence type="ECO:0000313" key="4">
    <source>
        <dbReference type="Proteomes" id="UP000826195"/>
    </source>
</evidence>
<dbReference type="InterPro" id="IPR001660">
    <property type="entry name" value="SAM"/>
</dbReference>
<feature type="domain" description="SAM" evidence="2">
    <location>
        <begin position="194"/>
        <end position="257"/>
    </location>
</feature>
<dbReference type="PROSITE" id="PS50105">
    <property type="entry name" value="SAM_DOMAIN"/>
    <property type="match status" value="1"/>
</dbReference>
<comment type="caution">
    <text evidence="3">The sequence shown here is derived from an EMBL/GenBank/DDBJ whole genome shotgun (WGS) entry which is preliminary data.</text>
</comment>
<evidence type="ECO:0000256" key="1">
    <source>
        <dbReference type="SAM" id="MobiDB-lite"/>
    </source>
</evidence>